<sequence>MLSLCEKRAFLTSRRLQHPNLNYFLCLASFIICLSAAEINEFILSKKLSPWAELLELLYLLFPVVAHWLSARPTSTQEEEASRTKLDQDGRLNEKAEDLEACGNGTIKEGKQDAGHDSLIDNTRSIYRATDRLMPCIAALLLPTICFAFTGFVITMDPDPKLKDMHRFFVIGVPLLAIASVVMHAGCAVFKHGMREVTAQVHKHGGWACVLLQLAFISFTLAFFECIPIYAGELIEVKRNAFESIAEGSGWQALVFKMYVVGAVLPVFCS</sequence>
<reference evidence="2" key="1">
    <citation type="submission" date="2022-10" db="EMBL/GenBank/DDBJ databases">
        <title>Tapping the CABI collections for fungal endophytes: first genome assemblies for Collariella, Neodidymelliopsis, Ascochyta clinopodiicola, Didymella pomorum, Didymosphaeria variabile, Neocosmospora piperis and Neocucurbitaria cava.</title>
        <authorList>
            <person name="Hill R."/>
        </authorList>
    </citation>
    <scope>NUCLEOTIDE SEQUENCE</scope>
    <source>
        <strain evidence="2">IMI 356815</strain>
    </source>
</reference>
<accession>A0A9W8XSC4</accession>
<name>A0A9W8XSC4_9PLEO</name>
<keyword evidence="1" id="KW-0472">Membrane</keyword>
<dbReference type="GeneID" id="80905358"/>
<evidence type="ECO:0000256" key="1">
    <source>
        <dbReference type="SAM" id="Phobius"/>
    </source>
</evidence>
<feature type="transmembrane region" description="Helical" evidence="1">
    <location>
        <begin position="51"/>
        <end position="69"/>
    </location>
</feature>
<dbReference type="AlphaFoldDB" id="A0A9W8XSC4"/>
<feature type="transmembrane region" description="Helical" evidence="1">
    <location>
        <begin position="168"/>
        <end position="190"/>
    </location>
</feature>
<comment type="caution">
    <text evidence="2">The sequence shown here is derived from an EMBL/GenBank/DDBJ whole genome shotgun (WGS) entry which is preliminary data.</text>
</comment>
<protein>
    <submittedName>
        <fullName evidence="2">Uncharacterized protein</fullName>
    </submittedName>
</protein>
<feature type="transmembrane region" description="Helical" evidence="1">
    <location>
        <begin position="133"/>
        <end position="156"/>
    </location>
</feature>
<keyword evidence="3" id="KW-1185">Reference proteome</keyword>
<feature type="transmembrane region" description="Helical" evidence="1">
    <location>
        <begin position="21"/>
        <end position="39"/>
    </location>
</feature>
<organism evidence="2 3">
    <name type="scientific">Didymosphaeria variabile</name>
    <dbReference type="NCBI Taxonomy" id="1932322"/>
    <lineage>
        <taxon>Eukaryota</taxon>
        <taxon>Fungi</taxon>
        <taxon>Dikarya</taxon>
        <taxon>Ascomycota</taxon>
        <taxon>Pezizomycotina</taxon>
        <taxon>Dothideomycetes</taxon>
        <taxon>Pleosporomycetidae</taxon>
        <taxon>Pleosporales</taxon>
        <taxon>Massarineae</taxon>
        <taxon>Didymosphaeriaceae</taxon>
        <taxon>Didymosphaeria</taxon>
    </lineage>
</organism>
<proteinExistence type="predicted"/>
<evidence type="ECO:0000313" key="3">
    <source>
        <dbReference type="Proteomes" id="UP001140513"/>
    </source>
</evidence>
<keyword evidence="1" id="KW-0812">Transmembrane</keyword>
<dbReference type="EMBL" id="JAPEUX010000002">
    <property type="protein sequence ID" value="KAJ4357253.1"/>
    <property type="molecule type" value="Genomic_DNA"/>
</dbReference>
<gene>
    <name evidence="2" type="ORF">N0V89_001828</name>
</gene>
<feature type="transmembrane region" description="Helical" evidence="1">
    <location>
        <begin position="210"/>
        <end position="231"/>
    </location>
</feature>
<dbReference type="Proteomes" id="UP001140513">
    <property type="component" value="Unassembled WGS sequence"/>
</dbReference>
<keyword evidence="1" id="KW-1133">Transmembrane helix</keyword>
<dbReference type="RefSeq" id="XP_056074112.1">
    <property type="nucleotide sequence ID" value="XM_056210639.1"/>
</dbReference>
<evidence type="ECO:0000313" key="2">
    <source>
        <dbReference type="EMBL" id="KAJ4357253.1"/>
    </source>
</evidence>